<reference evidence="7 11" key="5">
    <citation type="submission" date="2018-10" db="EMBL/GenBank/DDBJ databases">
        <title>GWAS and RNA-Seq identify cryptic mechanisms of antimicrobial resistance in Acinetobacter baumannii.</title>
        <authorList>
            <person name="Sahl J.W."/>
        </authorList>
    </citation>
    <scope>NUCLEOTIDE SEQUENCE [LARGE SCALE GENOMIC DNA]</scope>
    <source>
        <strain evidence="7 11">TG31299</strain>
    </source>
</reference>
<reference evidence="5 12" key="3">
    <citation type="journal article" date="2017" name="Ann. Clin. Microbiol. Antimicrob.">
        <title>New eight genes identified at the clinical multidrug-resistant Acinetobacter baumannii DMS06669 strain in a Vietnam hospital.</title>
        <authorList>
            <person name="Si-Tuan N."/>
            <person name="Ngoc H.M."/>
            <person name="Hang P.T.T."/>
            <person name="Nguyen C."/>
            <person name="Van P.H."/>
            <person name="Huong N.T."/>
        </authorList>
    </citation>
    <scope>NUCLEOTIDE SEQUENCE [LARGE SCALE GENOMIC DNA]</scope>
    <source>
        <strain evidence="5 12">DMS06669</strain>
    </source>
</reference>
<reference evidence="5" key="6">
    <citation type="submission" date="2019-12" db="EMBL/GenBank/DDBJ databases">
        <authorList>
            <person name="Nguyen S.-T."/>
        </authorList>
    </citation>
    <scope>NUCLEOTIDE SEQUENCE</scope>
    <source>
        <strain evidence="5">DMS06669</strain>
    </source>
</reference>
<dbReference type="EMBL" id="LN997846">
    <property type="protein sequence ID" value="CUW35936.1"/>
    <property type="molecule type" value="Genomic_DNA"/>
</dbReference>
<reference evidence="4" key="9">
    <citation type="submission" date="2024-01" db="EMBL/GenBank/DDBJ databases">
        <authorList>
            <person name="Macesic N."/>
        </authorList>
    </citation>
    <scope>NUCLEOTIDE SEQUENCE</scope>
    <source>
        <strain evidence="4">CPO519</strain>
    </source>
</reference>
<dbReference type="EMBL" id="JARTMM010000031">
    <property type="protein sequence ID" value="MDK4881964.1"/>
    <property type="molecule type" value="Genomic_DNA"/>
</dbReference>
<dbReference type="Proteomes" id="UP000051322">
    <property type="component" value="Unassembled WGS sequence"/>
</dbReference>
<protein>
    <recommendedName>
        <fullName evidence="14">Phage tail protein</fullName>
    </recommendedName>
</protein>
<reference evidence="1 9" key="2">
    <citation type="submission" date="2015-12" db="EMBL/GenBank/DDBJ databases">
        <authorList>
            <person name="Wibberg D."/>
        </authorList>
    </citation>
    <scope>NUCLEOTIDE SEQUENCE [LARGE SCALE GENOMIC DNA]</scope>
    <source>
        <strain evidence="1">R2091</strain>
    </source>
</reference>
<evidence type="ECO:0000313" key="12">
    <source>
        <dbReference type="Proteomes" id="UP000480763"/>
    </source>
</evidence>
<evidence type="ECO:0000313" key="10">
    <source>
        <dbReference type="Proteomes" id="UP000194699"/>
    </source>
</evidence>
<evidence type="ECO:0000313" key="4">
    <source>
        <dbReference type="EMBL" id="MEC5496992.1"/>
    </source>
</evidence>
<evidence type="ECO:0000313" key="13">
    <source>
        <dbReference type="Proteomes" id="UP001174156"/>
    </source>
</evidence>
<sequence>MSEDAVGAIVMSFNGLDYDVARFTSSITTGNRPVPTMNRKQRVKYKSKGITTYQLTASVVIPDGKDTVNWLAVEDGRLSVESPDGKYRETFIDCNVQTVSKSYNVDGETMRDIEMFCLDYLDETV</sequence>
<dbReference type="EMBL" id="LLFE01000070">
    <property type="protein sequence ID" value="KQD18087.1"/>
    <property type="molecule type" value="Genomic_DNA"/>
</dbReference>
<dbReference type="Proteomes" id="UP000194699">
    <property type="component" value="Unassembled WGS sequence"/>
</dbReference>
<dbReference type="RefSeq" id="WP_001287673.1">
    <property type="nucleotide sequence ID" value="NZ_AP031578.1"/>
</dbReference>
<evidence type="ECO:0000313" key="6">
    <source>
        <dbReference type="EMBL" id="OTM81143.1"/>
    </source>
</evidence>
<evidence type="ECO:0000313" key="7">
    <source>
        <dbReference type="EMBL" id="RSP69289.1"/>
    </source>
</evidence>
<evidence type="ECO:0000313" key="9">
    <source>
        <dbReference type="Proteomes" id="UP000066661"/>
    </source>
</evidence>
<dbReference type="Proteomes" id="UP001174156">
    <property type="component" value="Unassembled WGS sequence"/>
</dbReference>
<accession>A0A0G4QTE1</accession>
<evidence type="ECO:0000313" key="8">
    <source>
        <dbReference type="Proteomes" id="UP000051322"/>
    </source>
</evidence>
<evidence type="ECO:0000313" key="5">
    <source>
        <dbReference type="EMBL" id="MYM78733.1"/>
    </source>
</evidence>
<name>A0A0G4QTE1_ACIBA</name>
<reference evidence="4 13" key="7">
    <citation type="journal article" date="2023" name="Nat. Commun.">
        <title>Genomic dissection of endemic carbapenem resistance reveals metallo-beta-lactamase dissemination through clonal, plasmid and integron transfer.</title>
        <authorList>
            <person name="Macesic N."/>
            <person name="Hawkey J."/>
            <person name="Vezina B."/>
            <person name="Wisniewski J.A."/>
            <person name="Cottingham H."/>
            <person name="Blakeway L.V."/>
            <person name="Harshegyi T."/>
            <person name="Pragastis K."/>
            <person name="Badoordeen G.Z."/>
            <person name="Dennison A."/>
            <person name="Spelman D.W."/>
            <person name="Jenney A.W.J."/>
            <person name="Peleg A.Y."/>
        </authorList>
    </citation>
    <scope>NUCLEOTIDE SEQUENCE [LARGE SCALE GENOMIC DNA]</scope>
    <source>
        <strain evidence="4 13">CPO519</strain>
    </source>
</reference>
<dbReference type="EMBL" id="WWCH01000001">
    <property type="protein sequence ID" value="MYM78733.1"/>
    <property type="molecule type" value="Genomic_DNA"/>
</dbReference>
<proteinExistence type="predicted"/>
<dbReference type="Proteomes" id="UP000480763">
    <property type="component" value="Unassembled WGS sequence"/>
</dbReference>
<reference evidence="3" key="8">
    <citation type="submission" date="2023-01" db="EMBL/GenBank/DDBJ databases">
        <title>Genomic dissection of endemic carbapenem resistance: metallo-beta-lactamase gene dissemination through clonal, plasmid and integron transfer pathways.</title>
        <authorList>
            <person name="Macesic N."/>
        </authorList>
    </citation>
    <scope>NUCLEOTIDE SEQUENCE</scope>
    <source>
        <strain evidence="3">CPO519</strain>
    </source>
</reference>
<dbReference type="EMBL" id="JARTMM020000001">
    <property type="protein sequence ID" value="MEC5496992.1"/>
    <property type="molecule type" value="Genomic_DNA"/>
</dbReference>
<evidence type="ECO:0000313" key="1">
    <source>
        <dbReference type="EMBL" id="CUW35936.1"/>
    </source>
</evidence>
<dbReference type="EMBL" id="RFBY01000108">
    <property type="protein sequence ID" value="RSP69289.1"/>
    <property type="molecule type" value="Genomic_DNA"/>
</dbReference>
<organism evidence="6 10">
    <name type="scientific">Acinetobacter baumannii</name>
    <dbReference type="NCBI Taxonomy" id="470"/>
    <lineage>
        <taxon>Bacteria</taxon>
        <taxon>Pseudomonadati</taxon>
        <taxon>Pseudomonadota</taxon>
        <taxon>Gammaproteobacteria</taxon>
        <taxon>Moraxellales</taxon>
        <taxon>Moraxellaceae</taxon>
        <taxon>Acinetobacter</taxon>
        <taxon>Acinetobacter calcoaceticus/baumannii complex</taxon>
    </lineage>
</organism>
<dbReference type="Proteomes" id="UP000269597">
    <property type="component" value="Unassembled WGS sequence"/>
</dbReference>
<dbReference type="Proteomes" id="UP000066661">
    <property type="component" value="Chromosome I"/>
</dbReference>
<reference evidence="2 8" key="1">
    <citation type="submission" date="2015-10" db="EMBL/GenBank/DDBJ databases">
        <title>The utility of whole genome sequencing in characterizing Acinetobacter epidemiology and analyzing hospital outbreaks.</title>
        <authorList>
            <person name="Ozer E.A."/>
            <person name="Fitzpatrick M.A."/>
            <person name="Hauser A.R."/>
        </authorList>
    </citation>
    <scope>NUCLEOTIDE SEQUENCE [LARGE SCALE GENOMIC DNA]</scope>
    <source>
        <strain evidence="2 8">ABBL059</strain>
    </source>
</reference>
<evidence type="ECO:0008006" key="14">
    <source>
        <dbReference type="Google" id="ProtNLM"/>
    </source>
</evidence>
<gene>
    <name evidence="1" type="ORF">ABR2091_2539</name>
    <name evidence="2" type="ORF">APD06_02335</name>
    <name evidence="6" type="ORF">B9X95_17190</name>
    <name evidence="7" type="ORF">EA722_18405</name>
    <name evidence="5" type="ORF">GSE42_12430</name>
    <name evidence="4" type="ORF">P9867_011060</name>
    <name evidence="3" type="ORF">P9867_09685</name>
</gene>
<reference evidence="6 10" key="4">
    <citation type="submission" date="2017-05" db="EMBL/GenBank/DDBJ databases">
        <authorList>
            <person name="Song R."/>
            <person name="Chenine A.L."/>
            <person name="Ruprecht R.M."/>
        </authorList>
    </citation>
    <scope>NUCLEOTIDE SEQUENCE [LARGE SCALE GENOMIC DNA]</scope>
    <source>
        <strain evidence="6 10">PR350</strain>
    </source>
</reference>
<dbReference type="EMBL" id="NGEL01000170">
    <property type="protein sequence ID" value="OTM81143.1"/>
    <property type="molecule type" value="Genomic_DNA"/>
</dbReference>
<dbReference type="AlphaFoldDB" id="A0A0G4QTE1"/>
<evidence type="ECO:0000313" key="11">
    <source>
        <dbReference type="Proteomes" id="UP000269597"/>
    </source>
</evidence>
<evidence type="ECO:0000313" key="3">
    <source>
        <dbReference type="EMBL" id="MDK4881964.1"/>
    </source>
</evidence>
<evidence type="ECO:0000313" key="2">
    <source>
        <dbReference type="EMBL" id="KQD18087.1"/>
    </source>
</evidence>